<comment type="caution">
    <text evidence="1">The sequence shown here is derived from an EMBL/GenBank/DDBJ whole genome shotgun (WGS) entry which is preliminary data.</text>
</comment>
<gene>
    <name evidence="1" type="ORF">RRF57_011028</name>
</gene>
<organism evidence="1 2">
    <name type="scientific">Xylaria bambusicola</name>
    <dbReference type="NCBI Taxonomy" id="326684"/>
    <lineage>
        <taxon>Eukaryota</taxon>
        <taxon>Fungi</taxon>
        <taxon>Dikarya</taxon>
        <taxon>Ascomycota</taxon>
        <taxon>Pezizomycotina</taxon>
        <taxon>Sordariomycetes</taxon>
        <taxon>Xylariomycetidae</taxon>
        <taxon>Xylariales</taxon>
        <taxon>Xylariaceae</taxon>
        <taxon>Xylaria</taxon>
    </lineage>
</organism>
<evidence type="ECO:0000313" key="2">
    <source>
        <dbReference type="Proteomes" id="UP001305414"/>
    </source>
</evidence>
<sequence>MSNICYCTFLFADVIFVLECQRHQLAFVGLDIENPIFDRAFNQKFVDHDRSLLANSMYSINSLVLNSWRPPLDDVSVSVNIDQYIITYSNQ</sequence>
<protein>
    <submittedName>
        <fullName evidence="1">Uncharacterized protein</fullName>
    </submittedName>
</protein>
<reference evidence="1 2" key="1">
    <citation type="submission" date="2023-10" db="EMBL/GenBank/DDBJ databases">
        <title>Draft genome sequence of Xylaria bambusicola isolate GMP-LS, the root and basal stem rot pathogen of sugarcane in Indonesia.</title>
        <authorList>
            <person name="Selvaraj P."/>
            <person name="Muralishankar V."/>
            <person name="Muruganantham S."/>
            <person name="Sp S."/>
            <person name="Haryani S."/>
            <person name="Lau K.J.X."/>
            <person name="Naqvi N.I."/>
        </authorList>
    </citation>
    <scope>NUCLEOTIDE SEQUENCE [LARGE SCALE GENOMIC DNA]</scope>
    <source>
        <strain evidence="1">GMP-LS</strain>
    </source>
</reference>
<evidence type="ECO:0000313" key="1">
    <source>
        <dbReference type="EMBL" id="KAK5635316.1"/>
    </source>
</evidence>
<accession>A0AAN7ZCV7</accession>
<proteinExistence type="predicted"/>
<name>A0AAN7ZCV7_9PEZI</name>
<dbReference type="EMBL" id="JAWHQM010000051">
    <property type="protein sequence ID" value="KAK5635316.1"/>
    <property type="molecule type" value="Genomic_DNA"/>
</dbReference>
<dbReference type="Proteomes" id="UP001305414">
    <property type="component" value="Unassembled WGS sequence"/>
</dbReference>
<keyword evidence="2" id="KW-1185">Reference proteome</keyword>
<dbReference type="AlphaFoldDB" id="A0AAN7ZCV7"/>